<name>A0A6J5KJ42_9CAUD</name>
<sequence>MEPRNIIFRRSAPNYMDHAGRGTVCIVKGSDDFEIYVQVRFEDSHPDWQYIGFTALDANQDEIDILINAIPLYDHA</sequence>
<gene>
    <name evidence="1" type="ORF">UFOVP9_19</name>
</gene>
<protein>
    <submittedName>
        <fullName evidence="1">Uncharacterized protein</fullName>
    </submittedName>
</protein>
<organism evidence="1">
    <name type="scientific">uncultured Caudovirales phage</name>
    <dbReference type="NCBI Taxonomy" id="2100421"/>
    <lineage>
        <taxon>Viruses</taxon>
        <taxon>Duplodnaviria</taxon>
        <taxon>Heunggongvirae</taxon>
        <taxon>Uroviricota</taxon>
        <taxon>Caudoviricetes</taxon>
        <taxon>Peduoviridae</taxon>
        <taxon>Maltschvirus</taxon>
        <taxon>Maltschvirus maltsch</taxon>
    </lineage>
</organism>
<accession>A0A6J5KJ42</accession>
<evidence type="ECO:0000313" key="1">
    <source>
        <dbReference type="EMBL" id="CAB4121172.1"/>
    </source>
</evidence>
<reference evidence="1" key="1">
    <citation type="submission" date="2020-04" db="EMBL/GenBank/DDBJ databases">
        <authorList>
            <person name="Chiriac C."/>
            <person name="Salcher M."/>
            <person name="Ghai R."/>
            <person name="Kavagutti S V."/>
        </authorList>
    </citation>
    <scope>NUCLEOTIDE SEQUENCE</scope>
</reference>
<proteinExistence type="predicted"/>
<dbReference type="EMBL" id="LR796140">
    <property type="protein sequence ID" value="CAB4121172.1"/>
    <property type="molecule type" value="Genomic_DNA"/>
</dbReference>